<feature type="chain" id="PRO_5039438498" description="Periplasmic binding protein domain-containing protein" evidence="5">
    <location>
        <begin position="25"/>
        <end position="370"/>
    </location>
</feature>
<dbReference type="GO" id="GO:0030313">
    <property type="term" value="C:cell envelope"/>
    <property type="evidence" value="ECO:0007669"/>
    <property type="project" value="UniProtKB-SubCell"/>
</dbReference>
<dbReference type="PANTHER" id="PTHR46847">
    <property type="entry name" value="D-ALLOSE-BINDING PERIPLASMIC PROTEIN-RELATED"/>
    <property type="match status" value="1"/>
</dbReference>
<dbReference type="HOGENOM" id="CLU_037628_3_3_9"/>
<evidence type="ECO:0000313" key="7">
    <source>
        <dbReference type="EMBL" id="EEG49967.1"/>
    </source>
</evidence>
<proteinExistence type="inferred from homology"/>
<evidence type="ECO:0000256" key="1">
    <source>
        <dbReference type="ARBA" id="ARBA00004196"/>
    </source>
</evidence>
<dbReference type="RefSeq" id="WP_005946928.1">
    <property type="nucleotide sequence ID" value="NZ_CP136423.1"/>
</dbReference>
<name>C0CJS9_BLAHS</name>
<dbReference type="PATRIC" id="fig|476272.21.peg.2444"/>
<reference evidence="7 8" key="2">
    <citation type="submission" date="2009-02" db="EMBL/GenBank/DDBJ databases">
        <title>Draft genome sequence of Blautia hydrogenotrophica DSM 10507 (Ruminococcus hydrogenotrophicus DSM 10507).</title>
        <authorList>
            <person name="Sudarsanam P."/>
            <person name="Ley R."/>
            <person name="Guruge J."/>
            <person name="Turnbaugh P.J."/>
            <person name="Mahowald M."/>
            <person name="Liep D."/>
            <person name="Gordon J."/>
        </authorList>
    </citation>
    <scope>NUCLEOTIDE SEQUENCE [LARGE SCALE GENOMIC DNA]</scope>
    <source>
        <strain evidence="8">DSM 10507 / JCM 14656 / S5a33</strain>
    </source>
</reference>
<reference evidence="7 8" key="1">
    <citation type="submission" date="2009-01" db="EMBL/GenBank/DDBJ databases">
        <authorList>
            <person name="Fulton L."/>
            <person name="Clifton S."/>
            <person name="Fulton B."/>
            <person name="Xu J."/>
            <person name="Minx P."/>
            <person name="Pepin K.H."/>
            <person name="Johnson M."/>
            <person name="Bhonagiri V."/>
            <person name="Nash W.E."/>
            <person name="Mardis E.R."/>
            <person name="Wilson R.K."/>
        </authorList>
    </citation>
    <scope>NUCLEOTIDE SEQUENCE [LARGE SCALE GENOMIC DNA]</scope>
    <source>
        <strain evidence="8">DSM 10507 / JCM 14656 / S5a33</strain>
    </source>
</reference>
<feature type="domain" description="Periplasmic binding protein" evidence="6">
    <location>
        <begin position="76"/>
        <end position="336"/>
    </location>
</feature>
<evidence type="ECO:0000313" key="8">
    <source>
        <dbReference type="Proteomes" id="UP000003100"/>
    </source>
</evidence>
<comment type="similarity">
    <text evidence="2">Belongs to the bacterial solute-binding protein 2 family.</text>
</comment>
<dbReference type="CDD" id="cd20005">
    <property type="entry name" value="PBP1_ABC_sugar_binding-like"/>
    <property type="match status" value="1"/>
</dbReference>
<dbReference type="AlphaFoldDB" id="C0CJS9"/>
<dbReference type="Gene3D" id="3.40.50.2300">
    <property type="match status" value="2"/>
</dbReference>
<dbReference type="eggNOG" id="COG1879">
    <property type="taxonomic scope" value="Bacteria"/>
</dbReference>
<dbReference type="GO" id="GO:0030246">
    <property type="term" value="F:carbohydrate binding"/>
    <property type="evidence" value="ECO:0007669"/>
    <property type="project" value="UniProtKB-ARBA"/>
</dbReference>
<comment type="caution">
    <text evidence="7">The sequence shown here is derived from an EMBL/GenBank/DDBJ whole genome shotgun (WGS) entry which is preliminary data.</text>
</comment>
<dbReference type="SUPFAM" id="SSF53822">
    <property type="entry name" value="Periplasmic binding protein-like I"/>
    <property type="match status" value="1"/>
</dbReference>
<dbReference type="PANTHER" id="PTHR46847:SF1">
    <property type="entry name" value="D-ALLOSE-BINDING PERIPLASMIC PROTEIN-RELATED"/>
    <property type="match status" value="1"/>
</dbReference>
<dbReference type="Proteomes" id="UP000003100">
    <property type="component" value="Unassembled WGS sequence"/>
</dbReference>
<comment type="subcellular location">
    <subcellularLocation>
        <location evidence="1">Cell envelope</location>
    </subcellularLocation>
</comment>
<protein>
    <recommendedName>
        <fullName evidence="6">Periplasmic binding protein domain-containing protein</fullName>
    </recommendedName>
</protein>
<dbReference type="EMBL" id="ACBZ01000048">
    <property type="protein sequence ID" value="EEG49967.1"/>
    <property type="molecule type" value="Genomic_DNA"/>
</dbReference>
<dbReference type="InterPro" id="IPR028082">
    <property type="entry name" value="Peripla_BP_I"/>
</dbReference>
<keyword evidence="8" id="KW-1185">Reference proteome</keyword>
<feature type="region of interest" description="Disordered" evidence="4">
    <location>
        <begin position="36"/>
        <end position="68"/>
    </location>
</feature>
<dbReference type="GeneID" id="86820379"/>
<organism evidence="7 8">
    <name type="scientific">Blautia hydrogenotrophica (strain DSM 10507 / JCM 14656 / S5a33)</name>
    <name type="common">Ruminococcus hydrogenotrophicus</name>
    <dbReference type="NCBI Taxonomy" id="476272"/>
    <lineage>
        <taxon>Bacteria</taxon>
        <taxon>Bacillati</taxon>
        <taxon>Bacillota</taxon>
        <taxon>Clostridia</taxon>
        <taxon>Lachnospirales</taxon>
        <taxon>Lachnospiraceae</taxon>
        <taxon>Blautia</taxon>
    </lineage>
</organism>
<evidence type="ECO:0000256" key="3">
    <source>
        <dbReference type="ARBA" id="ARBA00022729"/>
    </source>
</evidence>
<keyword evidence="3 5" id="KW-0732">Signal</keyword>
<evidence type="ECO:0000256" key="5">
    <source>
        <dbReference type="SAM" id="SignalP"/>
    </source>
</evidence>
<gene>
    <name evidence="7" type="ORF">RUMHYD_01099</name>
</gene>
<sequence length="370" mass="39860">MKRKIAAVFLTATMLGLFSSCSQSVSGESQEAMVDAVQEDTEEQSAEVTMSPEESSISDRSEDVDTSAPVAKGSRIAVIAKSTKDEYWKAVKEGMKDAVSEINKAYGYKDEDKITMTFEGPDDEQKVTDQINTIDAVLSENPTVLCLSAIDADSCEAQLETAHENGIPVVTFDSGLNSGLPDGICTSGNGKIGKIAATKLAEKLGSQGKVAIIAHSELGQSSVTRVTAFQKFMRDFPGIEVLDPVYDSEGQELSDVVQQLLDTNSDLAGIFCTNGAVSDVVLDCVQNSKRQDIAIVGVDGTTAQQEAVKSGREVGFVAQNPYEIGYQTILEAIKAAEPGDLEDSEKHVWVKSQWIDSQNIKEFENTKYLL</sequence>
<feature type="signal peptide" evidence="5">
    <location>
        <begin position="1"/>
        <end position="24"/>
    </location>
</feature>
<evidence type="ECO:0000256" key="2">
    <source>
        <dbReference type="ARBA" id="ARBA00007639"/>
    </source>
</evidence>
<evidence type="ECO:0000259" key="6">
    <source>
        <dbReference type="Pfam" id="PF13407"/>
    </source>
</evidence>
<dbReference type="Pfam" id="PF13407">
    <property type="entry name" value="Peripla_BP_4"/>
    <property type="match status" value="1"/>
</dbReference>
<evidence type="ECO:0000256" key="4">
    <source>
        <dbReference type="SAM" id="MobiDB-lite"/>
    </source>
</evidence>
<feature type="compositionally biased region" description="Polar residues" evidence="4">
    <location>
        <begin position="46"/>
        <end position="55"/>
    </location>
</feature>
<accession>C0CJS9</accession>
<dbReference type="InterPro" id="IPR025997">
    <property type="entry name" value="SBP_2_dom"/>
</dbReference>
<dbReference type="PROSITE" id="PS51257">
    <property type="entry name" value="PROKAR_LIPOPROTEIN"/>
    <property type="match status" value="1"/>
</dbReference>